<dbReference type="Pfam" id="PF13365">
    <property type="entry name" value="Trypsin_2"/>
    <property type="match status" value="1"/>
</dbReference>
<feature type="binding site" evidence="8">
    <location>
        <begin position="237"/>
        <end position="239"/>
    </location>
    <ligand>
        <name>substrate</name>
    </ligand>
</feature>
<feature type="binding site" evidence="8">
    <location>
        <position position="165"/>
    </location>
    <ligand>
        <name>substrate</name>
    </ligand>
</feature>
<evidence type="ECO:0000256" key="6">
    <source>
        <dbReference type="ARBA" id="ARBA00022825"/>
    </source>
</evidence>
<dbReference type="GO" id="GO:0006508">
    <property type="term" value="P:proteolysis"/>
    <property type="evidence" value="ECO:0007669"/>
    <property type="project" value="UniProtKB-KW"/>
</dbReference>
<reference evidence="11 12" key="1">
    <citation type="journal article" date="2018" name="Int. J. Syst. Evol. Microbiol.">
        <title>Parvibium lacunae gen. nov., sp. nov., a new member of the family Alcaligenaceae isolated from a freshwater pond.</title>
        <authorList>
            <person name="Chen W.M."/>
            <person name="Xie P.B."/>
            <person name="Hsu M.Y."/>
            <person name="Sheu S.Y."/>
        </authorList>
    </citation>
    <scope>NUCLEOTIDE SEQUENCE [LARGE SCALE GENOMIC DNA]</scope>
    <source>
        <strain evidence="11 12">KMB9</strain>
    </source>
</reference>
<gene>
    <name evidence="11" type="ORF">DU000_07110</name>
</gene>
<evidence type="ECO:0000256" key="9">
    <source>
        <dbReference type="SAM" id="Phobius"/>
    </source>
</evidence>
<evidence type="ECO:0000256" key="4">
    <source>
        <dbReference type="ARBA" id="ARBA00022737"/>
    </source>
</evidence>
<evidence type="ECO:0000313" key="11">
    <source>
        <dbReference type="EMBL" id="RCS58567.1"/>
    </source>
</evidence>
<evidence type="ECO:0000256" key="1">
    <source>
        <dbReference type="ARBA" id="ARBA00010541"/>
    </source>
</evidence>
<proteinExistence type="inferred from homology"/>
<dbReference type="SUPFAM" id="SSF50494">
    <property type="entry name" value="Trypsin-like serine proteases"/>
    <property type="match status" value="1"/>
</dbReference>
<dbReference type="PRINTS" id="PR00834">
    <property type="entry name" value="PROTEASES2C"/>
</dbReference>
<evidence type="ECO:0000256" key="2">
    <source>
        <dbReference type="ARBA" id="ARBA00022670"/>
    </source>
</evidence>
<feature type="active site" description="Charge relay system" evidence="7">
    <location>
        <position position="135"/>
    </location>
</feature>
<feature type="transmembrane region" description="Helical" evidence="9">
    <location>
        <begin position="6"/>
        <end position="26"/>
    </location>
</feature>
<dbReference type="InterPro" id="IPR036034">
    <property type="entry name" value="PDZ_sf"/>
</dbReference>
<dbReference type="Gene3D" id="2.40.10.120">
    <property type="match status" value="1"/>
</dbReference>
<dbReference type="Pfam" id="PF13180">
    <property type="entry name" value="PDZ_2"/>
    <property type="match status" value="1"/>
</dbReference>
<accession>A0A368L4R8</accession>
<keyword evidence="9" id="KW-0472">Membrane</keyword>
<dbReference type="InterPro" id="IPR051201">
    <property type="entry name" value="Chloro_Bact_Ser_Proteases"/>
</dbReference>
<evidence type="ECO:0000256" key="3">
    <source>
        <dbReference type="ARBA" id="ARBA00022729"/>
    </source>
</evidence>
<dbReference type="AlphaFoldDB" id="A0A368L4R8"/>
<evidence type="ECO:0000256" key="7">
    <source>
        <dbReference type="PIRSR" id="PIRSR611782-1"/>
    </source>
</evidence>
<dbReference type="GO" id="GO:0004252">
    <property type="term" value="F:serine-type endopeptidase activity"/>
    <property type="evidence" value="ECO:0007669"/>
    <property type="project" value="InterPro"/>
</dbReference>
<dbReference type="PANTHER" id="PTHR43343:SF3">
    <property type="entry name" value="PROTEASE DO-LIKE 8, CHLOROPLASTIC"/>
    <property type="match status" value="1"/>
</dbReference>
<keyword evidence="9" id="KW-0812">Transmembrane</keyword>
<evidence type="ECO:0000256" key="8">
    <source>
        <dbReference type="PIRSR" id="PIRSR611782-2"/>
    </source>
</evidence>
<keyword evidence="6" id="KW-0720">Serine protease</keyword>
<keyword evidence="12" id="KW-1185">Reference proteome</keyword>
<dbReference type="SUPFAM" id="SSF50156">
    <property type="entry name" value="PDZ domain-like"/>
    <property type="match status" value="1"/>
</dbReference>
<keyword evidence="4" id="KW-0677">Repeat</keyword>
<dbReference type="InterPro" id="IPR011782">
    <property type="entry name" value="Pept_S1C_Do"/>
</dbReference>
<dbReference type="PROSITE" id="PS50106">
    <property type="entry name" value="PDZ"/>
    <property type="match status" value="1"/>
</dbReference>
<dbReference type="OrthoDB" id="8520726at2"/>
<feature type="active site" description="Charge relay system" evidence="7">
    <location>
        <position position="239"/>
    </location>
</feature>
<feature type="domain" description="PDZ" evidence="10">
    <location>
        <begin position="293"/>
        <end position="351"/>
    </location>
</feature>
<keyword evidence="3" id="KW-0732">Signal</keyword>
<feature type="active site" description="Charge relay system" evidence="7">
    <location>
        <position position="165"/>
    </location>
</feature>
<organism evidence="11 12">
    <name type="scientific">Parvibium lacunae</name>
    <dbReference type="NCBI Taxonomy" id="1888893"/>
    <lineage>
        <taxon>Bacteria</taxon>
        <taxon>Pseudomonadati</taxon>
        <taxon>Pseudomonadota</taxon>
        <taxon>Betaproteobacteria</taxon>
        <taxon>Burkholderiales</taxon>
        <taxon>Alcaligenaceae</taxon>
        <taxon>Parvibium</taxon>
    </lineage>
</organism>
<dbReference type="InterPro" id="IPR009003">
    <property type="entry name" value="Peptidase_S1_PA"/>
</dbReference>
<feature type="binding site" evidence="8">
    <location>
        <position position="135"/>
    </location>
    <ligand>
        <name>substrate</name>
    </ligand>
</feature>
<evidence type="ECO:0000313" key="12">
    <source>
        <dbReference type="Proteomes" id="UP000252357"/>
    </source>
</evidence>
<comment type="caution">
    <text evidence="11">The sequence shown here is derived from an EMBL/GenBank/DDBJ whole genome shotgun (WGS) entry which is preliminary data.</text>
</comment>
<protein>
    <submittedName>
        <fullName evidence="11">Do family serine endopeptidase</fullName>
    </submittedName>
</protein>
<dbReference type="PANTHER" id="PTHR43343">
    <property type="entry name" value="PEPTIDASE S12"/>
    <property type="match status" value="1"/>
</dbReference>
<evidence type="ECO:0000259" key="10">
    <source>
        <dbReference type="PROSITE" id="PS50106"/>
    </source>
</evidence>
<keyword evidence="9" id="KW-1133">Transmembrane helix</keyword>
<dbReference type="InterPro" id="IPR001478">
    <property type="entry name" value="PDZ"/>
</dbReference>
<dbReference type="RefSeq" id="WP_114402651.1">
    <property type="nucleotide sequence ID" value="NZ_QPGB01000002.1"/>
</dbReference>
<keyword evidence="5" id="KW-0378">Hydrolase</keyword>
<evidence type="ECO:0000256" key="5">
    <source>
        <dbReference type="ARBA" id="ARBA00022801"/>
    </source>
</evidence>
<dbReference type="EMBL" id="QPGB01000002">
    <property type="protein sequence ID" value="RCS58567.1"/>
    <property type="molecule type" value="Genomic_DNA"/>
</dbReference>
<dbReference type="NCBIfam" id="TIGR02037">
    <property type="entry name" value="degP_htrA_DO"/>
    <property type="match status" value="1"/>
</dbReference>
<dbReference type="Proteomes" id="UP000252357">
    <property type="component" value="Unassembled WGS sequence"/>
</dbReference>
<name>A0A368L4R8_9BURK</name>
<comment type="similarity">
    <text evidence="1">Belongs to the peptidase S1C family.</text>
</comment>
<dbReference type="SMART" id="SM00228">
    <property type="entry name" value="PDZ"/>
    <property type="match status" value="1"/>
</dbReference>
<keyword evidence="2" id="KW-0645">Protease</keyword>
<dbReference type="Gene3D" id="2.30.42.10">
    <property type="match status" value="1"/>
</dbReference>
<sequence length="394" mass="41439">MLHRIWLIFAQAVTILVAALFVVSTFKPAWLNRTSQTTASGVAIIQAPSEDEKLISTPSAISSFRQGAQAAMPTVVNVYTSKKVRTPQHPFANDPIFRHFFGDRFGSGDSQRQESMSLGSGVIVSPQGYVLTNHHVIEAADEIELALADGRKAQAKVVGVDPDTDLAVLKIELPNLQAITFADVNQVKVGDVVLAIGNPFGVGQTVTSGIVSALGRSHLGINTFENFIQTDAAINPGNSGGALVDSQGRLLGINTAIYSRSGGSLGIGFAIPVSIAKQVLDDIVSKGAVTRGYIGVEPKDLTSELAETLGLKASDGVLIAGVIRNGPADSAGVQPGDVLVAINGTRIDDTSGMLNHVAQLTPGSKAELQLVRKQQSTRLQVTVGKRPKPKLRAE</sequence>
<dbReference type="FunFam" id="2.40.10.10:FF:000001">
    <property type="entry name" value="Periplasmic serine protease DegS"/>
    <property type="match status" value="1"/>
</dbReference>
<dbReference type="InterPro" id="IPR001940">
    <property type="entry name" value="Peptidase_S1C"/>
</dbReference>